<gene>
    <name evidence="1" type="ORF">V6668_16540</name>
</gene>
<sequence>MKKEAHKVRQTFEELSLVKRVLELPYLLGALEVDKHKIYASNFKMKSVYVDYLDGTQKKIALEMYKSKQRLKEHHIKIIDEVRSELSLTVDYSVRGYIHKMTLLWSKVKVDVTLMLTEHMNVDITELPT</sequence>
<dbReference type="GeneID" id="93477107"/>
<dbReference type="InterPro" id="IPR058600">
    <property type="entry name" value="YhjD-like"/>
</dbReference>
<evidence type="ECO:0000313" key="2">
    <source>
        <dbReference type="Proteomes" id="UP001364764"/>
    </source>
</evidence>
<dbReference type="Pfam" id="PF26325">
    <property type="entry name" value="YhjD"/>
    <property type="match status" value="1"/>
</dbReference>
<reference evidence="1 2" key="1">
    <citation type="submission" date="2024-02" db="EMBL/GenBank/DDBJ databases">
        <title>Complete sequences of two Paenibacillus sp. strains and one Lysinibacillus strain isolated from the environment on STAA medium highlight biotechnological potential.</title>
        <authorList>
            <person name="Attere S.A."/>
            <person name="Piche L.C."/>
            <person name="Intertaglia L."/>
            <person name="Lami R."/>
            <person name="Charette S.J."/>
            <person name="Vincent A.T."/>
        </authorList>
    </citation>
    <scope>NUCLEOTIDE SEQUENCE [LARGE SCALE GENOMIC DNA]</scope>
    <source>
        <strain evidence="1 2">Y5S-7</strain>
    </source>
</reference>
<proteinExistence type="predicted"/>
<dbReference type="AlphaFoldDB" id="A0ABD8ALG4"/>
<dbReference type="EMBL" id="CP145892">
    <property type="protein sequence ID" value="WWP18126.1"/>
    <property type="molecule type" value="Genomic_DNA"/>
</dbReference>
<dbReference type="RefSeq" id="WP_338706162.1">
    <property type="nucleotide sequence ID" value="NZ_CP145892.1"/>
</dbReference>
<organism evidence="1 2">
    <name type="scientific">Paenibacillus amylolyticus</name>
    <dbReference type="NCBI Taxonomy" id="1451"/>
    <lineage>
        <taxon>Bacteria</taxon>
        <taxon>Bacillati</taxon>
        <taxon>Bacillota</taxon>
        <taxon>Bacilli</taxon>
        <taxon>Bacillales</taxon>
        <taxon>Paenibacillaceae</taxon>
        <taxon>Paenibacillus</taxon>
    </lineage>
</organism>
<protein>
    <submittedName>
        <fullName evidence="1">Uncharacterized protein</fullName>
    </submittedName>
</protein>
<dbReference type="Proteomes" id="UP001364764">
    <property type="component" value="Chromosome"/>
</dbReference>
<name>A0ABD8ALG4_PAEAM</name>
<accession>A0ABD8ALG4</accession>
<evidence type="ECO:0000313" key="1">
    <source>
        <dbReference type="EMBL" id="WWP18126.1"/>
    </source>
</evidence>